<dbReference type="PANTHER" id="PTHR30353:SF0">
    <property type="entry name" value="TRANSMEMBRANE PROTEIN"/>
    <property type="match status" value="1"/>
</dbReference>
<dbReference type="InterPro" id="IPR032818">
    <property type="entry name" value="DedA-like"/>
</dbReference>
<feature type="domain" description="VTT" evidence="8">
    <location>
        <begin position="38"/>
        <end position="162"/>
    </location>
</feature>
<reference evidence="10" key="1">
    <citation type="submission" date="2016-10" db="EMBL/GenBank/DDBJ databases">
        <authorList>
            <person name="Varghese N."/>
            <person name="Submissions S."/>
        </authorList>
    </citation>
    <scope>NUCLEOTIDE SEQUENCE [LARGE SCALE GENOMIC DNA]</scope>
    <source>
        <strain evidence="10">KPR-1</strain>
    </source>
</reference>
<dbReference type="PANTHER" id="PTHR30353">
    <property type="entry name" value="INNER MEMBRANE PROTEIN DEDA-RELATED"/>
    <property type="match status" value="1"/>
</dbReference>
<feature type="transmembrane region" description="Helical" evidence="7">
    <location>
        <begin position="142"/>
        <end position="168"/>
    </location>
</feature>
<keyword evidence="5 7" id="KW-1133">Transmembrane helix</keyword>
<evidence type="ECO:0000256" key="3">
    <source>
        <dbReference type="ARBA" id="ARBA00022475"/>
    </source>
</evidence>
<gene>
    <name evidence="9" type="ORF">SAMN02910418_00958</name>
</gene>
<evidence type="ECO:0000256" key="1">
    <source>
        <dbReference type="ARBA" id="ARBA00004651"/>
    </source>
</evidence>
<evidence type="ECO:0000313" key="10">
    <source>
        <dbReference type="Proteomes" id="UP000199288"/>
    </source>
</evidence>
<keyword evidence="10" id="KW-1185">Reference proteome</keyword>
<evidence type="ECO:0000256" key="7">
    <source>
        <dbReference type="RuleBase" id="RU367016"/>
    </source>
</evidence>
<feature type="transmembrane region" description="Helical" evidence="7">
    <location>
        <begin position="12"/>
        <end position="31"/>
    </location>
</feature>
<proteinExistence type="inferred from homology"/>
<comment type="subcellular location">
    <subcellularLocation>
        <location evidence="1 7">Cell membrane</location>
        <topology evidence="1 7">Multi-pass membrane protein</topology>
    </subcellularLocation>
</comment>
<dbReference type="OrthoDB" id="9813426at2"/>
<accession>A0A1H3YQA0</accession>
<keyword evidence="3 7" id="KW-1003">Cell membrane</keyword>
<dbReference type="Proteomes" id="UP000199288">
    <property type="component" value="Unassembled WGS sequence"/>
</dbReference>
<dbReference type="AlphaFoldDB" id="A0A1H3YQA0"/>
<dbReference type="RefSeq" id="WP_092562908.1">
    <property type="nucleotide sequence ID" value="NZ_FNQV01000005.1"/>
</dbReference>
<dbReference type="InterPro" id="IPR032816">
    <property type="entry name" value="VTT_dom"/>
</dbReference>
<dbReference type="GO" id="GO:0005886">
    <property type="term" value="C:plasma membrane"/>
    <property type="evidence" value="ECO:0007669"/>
    <property type="project" value="UniProtKB-SubCell"/>
</dbReference>
<evidence type="ECO:0000256" key="5">
    <source>
        <dbReference type="ARBA" id="ARBA00022989"/>
    </source>
</evidence>
<feature type="transmembrane region" description="Helical" evidence="7">
    <location>
        <begin position="174"/>
        <end position="195"/>
    </location>
</feature>
<evidence type="ECO:0000256" key="6">
    <source>
        <dbReference type="ARBA" id="ARBA00023136"/>
    </source>
</evidence>
<comment type="similarity">
    <text evidence="2 7">Belongs to the DedA family.</text>
</comment>
<keyword evidence="6 7" id="KW-0472">Membrane</keyword>
<evidence type="ECO:0000313" key="9">
    <source>
        <dbReference type="EMBL" id="SEA13557.1"/>
    </source>
</evidence>
<protein>
    <submittedName>
        <fullName evidence="9">Membrane protein DedA, SNARE-associated domain</fullName>
    </submittedName>
</protein>
<evidence type="ECO:0000256" key="2">
    <source>
        <dbReference type="ARBA" id="ARBA00010792"/>
    </source>
</evidence>
<name>A0A1H3YQA0_9ACTO</name>
<dbReference type="Pfam" id="PF09335">
    <property type="entry name" value="VTT_dom"/>
    <property type="match status" value="1"/>
</dbReference>
<evidence type="ECO:0000259" key="8">
    <source>
        <dbReference type="Pfam" id="PF09335"/>
    </source>
</evidence>
<comment type="caution">
    <text evidence="7">Lacks conserved residue(s) required for the propagation of feature annotation.</text>
</comment>
<organism evidence="9 10">
    <name type="scientific">Bowdeniella nasicola</name>
    <dbReference type="NCBI Taxonomy" id="208480"/>
    <lineage>
        <taxon>Bacteria</taxon>
        <taxon>Bacillati</taxon>
        <taxon>Actinomycetota</taxon>
        <taxon>Actinomycetes</taxon>
        <taxon>Actinomycetales</taxon>
        <taxon>Actinomycetaceae</taxon>
        <taxon>Bowdeniella</taxon>
    </lineage>
</organism>
<keyword evidence="4 7" id="KW-0812">Transmembrane</keyword>
<sequence>MIEWFTSVQDAVLSLVDSPWILLAVFLLTVIDGFFPPVPSESIVIAAGVLIVAGQGPHIGWLILAASAGAFVGDMIAFTIGRFLPIERIPLLRGEKVARAMLWAERALAERATVYIMSARFIPIGRVAVNITAGAVGFRRTFFIVIAACAAVCWALYSVALGLVAGTILSDRPLVGVLVGVAGGVIIGFVLDFVLKRVYGRLLSRKAEKFARGESARAGF</sequence>
<dbReference type="EMBL" id="FNQV01000005">
    <property type="protein sequence ID" value="SEA13557.1"/>
    <property type="molecule type" value="Genomic_DNA"/>
</dbReference>
<evidence type="ECO:0000256" key="4">
    <source>
        <dbReference type="ARBA" id="ARBA00022692"/>
    </source>
</evidence>